<dbReference type="FunCoup" id="A0A0Q9X0Q9">
    <property type="interactions" value="84"/>
</dbReference>
<keyword evidence="1" id="KW-0472">Membrane</keyword>
<dbReference type="InterPro" id="IPR031833">
    <property type="entry name" value="DUF4748"/>
</dbReference>
<accession>A0A0Q9X0Q9</accession>
<reference evidence="2 3" key="1">
    <citation type="journal article" date="2007" name="Nature">
        <title>Evolution of genes and genomes on the Drosophila phylogeny.</title>
        <authorList>
            <consortium name="Drosophila 12 Genomes Consortium"/>
            <person name="Clark A.G."/>
            <person name="Eisen M.B."/>
            <person name="Smith D.R."/>
            <person name="Bergman C.M."/>
            <person name="Oliver B."/>
            <person name="Markow T.A."/>
            <person name="Kaufman T.C."/>
            <person name="Kellis M."/>
            <person name="Gelbart W."/>
            <person name="Iyer V.N."/>
            <person name="Pollard D.A."/>
            <person name="Sackton T.B."/>
            <person name="Larracuente A.M."/>
            <person name="Singh N.D."/>
            <person name="Abad J.P."/>
            <person name="Abt D.N."/>
            <person name="Adryan B."/>
            <person name="Aguade M."/>
            <person name="Akashi H."/>
            <person name="Anderson W.W."/>
            <person name="Aquadro C.F."/>
            <person name="Ardell D.H."/>
            <person name="Arguello R."/>
            <person name="Artieri C.G."/>
            <person name="Barbash D.A."/>
            <person name="Barker D."/>
            <person name="Barsanti P."/>
            <person name="Batterham P."/>
            <person name="Batzoglou S."/>
            <person name="Begun D."/>
            <person name="Bhutkar A."/>
            <person name="Blanco E."/>
            <person name="Bosak S.A."/>
            <person name="Bradley R.K."/>
            <person name="Brand A.D."/>
            <person name="Brent M.R."/>
            <person name="Brooks A.N."/>
            <person name="Brown R.H."/>
            <person name="Butlin R.K."/>
            <person name="Caggese C."/>
            <person name="Calvi B.R."/>
            <person name="Bernardo de Carvalho A."/>
            <person name="Caspi A."/>
            <person name="Castrezana S."/>
            <person name="Celniker S.E."/>
            <person name="Chang J.L."/>
            <person name="Chapple C."/>
            <person name="Chatterji S."/>
            <person name="Chinwalla A."/>
            <person name="Civetta A."/>
            <person name="Clifton S.W."/>
            <person name="Comeron J.M."/>
            <person name="Costello J.C."/>
            <person name="Coyne J.A."/>
            <person name="Daub J."/>
            <person name="David R.G."/>
            <person name="Delcher A.L."/>
            <person name="Delehaunty K."/>
            <person name="Do C.B."/>
            <person name="Ebling H."/>
            <person name="Edwards K."/>
            <person name="Eickbush T."/>
            <person name="Evans J.D."/>
            <person name="Filipski A."/>
            <person name="Findeiss S."/>
            <person name="Freyhult E."/>
            <person name="Fulton L."/>
            <person name="Fulton R."/>
            <person name="Garcia A.C."/>
            <person name="Gardiner A."/>
            <person name="Garfield D.A."/>
            <person name="Garvin B.E."/>
            <person name="Gibson G."/>
            <person name="Gilbert D."/>
            <person name="Gnerre S."/>
            <person name="Godfrey J."/>
            <person name="Good R."/>
            <person name="Gotea V."/>
            <person name="Gravely B."/>
            <person name="Greenberg A.J."/>
            <person name="Griffiths-Jones S."/>
            <person name="Gross S."/>
            <person name="Guigo R."/>
            <person name="Gustafson E.A."/>
            <person name="Haerty W."/>
            <person name="Hahn M.W."/>
            <person name="Halligan D.L."/>
            <person name="Halpern A.L."/>
            <person name="Halter G.M."/>
            <person name="Han M.V."/>
            <person name="Heger A."/>
            <person name="Hillier L."/>
            <person name="Hinrichs A.S."/>
            <person name="Holmes I."/>
            <person name="Hoskins R.A."/>
            <person name="Hubisz M.J."/>
            <person name="Hultmark D."/>
            <person name="Huntley M.A."/>
            <person name="Jaffe D.B."/>
            <person name="Jagadeeshan S."/>
            <person name="Jeck W.R."/>
            <person name="Johnson J."/>
            <person name="Jones C.D."/>
            <person name="Jordan W.C."/>
            <person name="Karpen G.H."/>
            <person name="Kataoka E."/>
            <person name="Keightley P.D."/>
            <person name="Kheradpour P."/>
            <person name="Kirkness E.F."/>
            <person name="Koerich L.B."/>
            <person name="Kristiansen K."/>
            <person name="Kudrna D."/>
            <person name="Kulathinal R.J."/>
            <person name="Kumar S."/>
            <person name="Kwok R."/>
            <person name="Lander E."/>
            <person name="Langley C.H."/>
            <person name="Lapoint R."/>
            <person name="Lazzaro B.P."/>
            <person name="Lee S.J."/>
            <person name="Levesque L."/>
            <person name="Li R."/>
            <person name="Lin C.F."/>
            <person name="Lin M.F."/>
            <person name="Lindblad-Toh K."/>
            <person name="Llopart A."/>
            <person name="Long M."/>
            <person name="Low L."/>
            <person name="Lozovsky E."/>
            <person name="Lu J."/>
            <person name="Luo M."/>
            <person name="Machado C.A."/>
            <person name="Makalowski W."/>
            <person name="Marzo M."/>
            <person name="Matsuda M."/>
            <person name="Matzkin L."/>
            <person name="McAllister B."/>
            <person name="McBride C.S."/>
            <person name="McKernan B."/>
            <person name="McKernan K."/>
            <person name="Mendez-Lago M."/>
            <person name="Minx P."/>
            <person name="Mollenhauer M.U."/>
            <person name="Montooth K."/>
            <person name="Mount S.M."/>
            <person name="Mu X."/>
            <person name="Myers E."/>
            <person name="Negre B."/>
            <person name="Newfeld S."/>
            <person name="Nielsen R."/>
            <person name="Noor M.A."/>
            <person name="O'Grady P."/>
            <person name="Pachter L."/>
            <person name="Papaceit M."/>
            <person name="Parisi M.J."/>
            <person name="Parisi M."/>
            <person name="Parts L."/>
            <person name="Pedersen J.S."/>
            <person name="Pesole G."/>
            <person name="Phillippy A.M."/>
            <person name="Ponting C.P."/>
            <person name="Pop M."/>
            <person name="Porcelli D."/>
            <person name="Powell J.R."/>
            <person name="Prohaska S."/>
            <person name="Pruitt K."/>
            <person name="Puig M."/>
            <person name="Quesneville H."/>
            <person name="Ram K.R."/>
            <person name="Rand D."/>
            <person name="Rasmussen M.D."/>
            <person name="Reed L.K."/>
            <person name="Reenan R."/>
            <person name="Reily A."/>
            <person name="Remington K.A."/>
            <person name="Rieger T.T."/>
            <person name="Ritchie M.G."/>
            <person name="Robin C."/>
            <person name="Rogers Y.H."/>
            <person name="Rohde C."/>
            <person name="Rozas J."/>
            <person name="Rubenfield M.J."/>
            <person name="Ruiz A."/>
            <person name="Russo S."/>
            <person name="Salzberg S.L."/>
            <person name="Sanchez-Gracia A."/>
            <person name="Saranga D.J."/>
            <person name="Sato H."/>
            <person name="Schaeffer S.W."/>
            <person name="Schatz M.C."/>
            <person name="Schlenke T."/>
            <person name="Schwartz R."/>
            <person name="Segarra C."/>
            <person name="Singh R.S."/>
            <person name="Sirot L."/>
            <person name="Sirota M."/>
            <person name="Sisneros N.B."/>
            <person name="Smith C.D."/>
            <person name="Smith T.F."/>
            <person name="Spieth J."/>
            <person name="Stage D.E."/>
            <person name="Stark A."/>
            <person name="Stephan W."/>
            <person name="Strausberg R.L."/>
            <person name="Strempel S."/>
            <person name="Sturgill D."/>
            <person name="Sutton G."/>
            <person name="Sutton G.G."/>
            <person name="Tao W."/>
            <person name="Teichmann S."/>
            <person name="Tobari Y.N."/>
            <person name="Tomimura Y."/>
            <person name="Tsolas J.M."/>
            <person name="Valente V.L."/>
            <person name="Venter E."/>
            <person name="Venter J.C."/>
            <person name="Vicario S."/>
            <person name="Vieira F.G."/>
            <person name="Vilella A.J."/>
            <person name="Villasante A."/>
            <person name="Walenz B."/>
            <person name="Wang J."/>
            <person name="Wasserman M."/>
            <person name="Watts T."/>
            <person name="Wilson D."/>
            <person name="Wilson R.K."/>
            <person name="Wing R.A."/>
            <person name="Wolfner M.F."/>
            <person name="Wong A."/>
            <person name="Wong G.K."/>
            <person name="Wu C.I."/>
            <person name="Wu G."/>
            <person name="Yamamoto D."/>
            <person name="Yang H.P."/>
            <person name="Yang S.P."/>
            <person name="Yorke J.A."/>
            <person name="Yoshida K."/>
            <person name="Zdobnov E."/>
            <person name="Zhang P."/>
            <person name="Zhang Y."/>
            <person name="Zimin A.V."/>
            <person name="Baldwin J."/>
            <person name="Abdouelleil A."/>
            <person name="Abdulkadir J."/>
            <person name="Abebe A."/>
            <person name="Abera B."/>
            <person name="Abreu J."/>
            <person name="Acer S.C."/>
            <person name="Aftuck L."/>
            <person name="Alexander A."/>
            <person name="An P."/>
            <person name="Anderson E."/>
            <person name="Anderson S."/>
            <person name="Arachi H."/>
            <person name="Azer M."/>
            <person name="Bachantsang P."/>
            <person name="Barry A."/>
            <person name="Bayul T."/>
            <person name="Berlin A."/>
            <person name="Bessette D."/>
            <person name="Bloom T."/>
            <person name="Blye J."/>
            <person name="Boguslavskiy L."/>
            <person name="Bonnet C."/>
            <person name="Boukhgalter B."/>
            <person name="Bourzgui I."/>
            <person name="Brown A."/>
            <person name="Cahill P."/>
            <person name="Channer S."/>
            <person name="Cheshatsang Y."/>
            <person name="Chuda L."/>
            <person name="Citroen M."/>
            <person name="Collymore A."/>
            <person name="Cooke P."/>
            <person name="Costello M."/>
            <person name="D'Aco K."/>
            <person name="Daza R."/>
            <person name="De Haan G."/>
            <person name="DeGray S."/>
            <person name="DeMaso C."/>
            <person name="Dhargay N."/>
            <person name="Dooley K."/>
            <person name="Dooley E."/>
            <person name="Doricent M."/>
            <person name="Dorje P."/>
            <person name="Dorjee K."/>
            <person name="Dupes A."/>
            <person name="Elong R."/>
            <person name="Falk J."/>
            <person name="Farina A."/>
            <person name="Faro S."/>
            <person name="Ferguson D."/>
            <person name="Fisher S."/>
            <person name="Foley C.D."/>
            <person name="Franke A."/>
            <person name="Friedrich D."/>
            <person name="Gadbois L."/>
            <person name="Gearin G."/>
            <person name="Gearin C.R."/>
            <person name="Giannoukos G."/>
            <person name="Goode T."/>
            <person name="Graham J."/>
            <person name="Grandbois E."/>
            <person name="Grewal S."/>
            <person name="Gyaltsen K."/>
            <person name="Hafez N."/>
            <person name="Hagos B."/>
            <person name="Hall J."/>
            <person name="Henson C."/>
            <person name="Hollinger A."/>
            <person name="Honan T."/>
            <person name="Huard M.D."/>
            <person name="Hughes L."/>
            <person name="Hurhula B."/>
            <person name="Husby M.E."/>
            <person name="Kamat A."/>
            <person name="Kanga B."/>
            <person name="Kashin S."/>
            <person name="Khazanovich D."/>
            <person name="Kisner P."/>
            <person name="Lance K."/>
            <person name="Lara M."/>
            <person name="Lee W."/>
            <person name="Lennon N."/>
            <person name="Letendre F."/>
            <person name="LeVine R."/>
            <person name="Lipovsky A."/>
            <person name="Liu X."/>
            <person name="Liu J."/>
            <person name="Liu S."/>
            <person name="Lokyitsang T."/>
            <person name="Lokyitsang Y."/>
            <person name="Lubonja R."/>
            <person name="Lui A."/>
            <person name="MacDonald P."/>
            <person name="Magnisalis V."/>
            <person name="Maru K."/>
            <person name="Matthews C."/>
            <person name="McCusker W."/>
            <person name="McDonough S."/>
            <person name="Mehta T."/>
            <person name="Meldrim J."/>
            <person name="Meneus L."/>
            <person name="Mihai O."/>
            <person name="Mihalev A."/>
            <person name="Mihova T."/>
            <person name="Mittelman R."/>
            <person name="Mlenga V."/>
            <person name="Montmayeur A."/>
            <person name="Mulrain L."/>
            <person name="Navidi A."/>
            <person name="Naylor J."/>
            <person name="Negash T."/>
            <person name="Nguyen T."/>
            <person name="Nguyen N."/>
            <person name="Nicol R."/>
            <person name="Norbu C."/>
            <person name="Norbu N."/>
            <person name="Novod N."/>
            <person name="O'Neill B."/>
            <person name="Osman S."/>
            <person name="Markiewicz E."/>
            <person name="Oyono O.L."/>
            <person name="Patti C."/>
            <person name="Phunkhang P."/>
            <person name="Pierre F."/>
            <person name="Priest M."/>
            <person name="Raghuraman S."/>
            <person name="Rege F."/>
            <person name="Reyes R."/>
            <person name="Rise C."/>
            <person name="Rogov P."/>
            <person name="Ross K."/>
            <person name="Ryan E."/>
            <person name="Settipalli S."/>
            <person name="Shea T."/>
            <person name="Sherpa N."/>
            <person name="Shi L."/>
            <person name="Shih D."/>
            <person name="Sparrow T."/>
            <person name="Spaulding J."/>
            <person name="Stalker J."/>
            <person name="Stange-Thomann N."/>
            <person name="Stavropoulos S."/>
            <person name="Stone C."/>
            <person name="Strader C."/>
            <person name="Tesfaye S."/>
            <person name="Thomson T."/>
            <person name="Thoulutsang Y."/>
            <person name="Thoulutsang D."/>
            <person name="Topham K."/>
            <person name="Topping I."/>
            <person name="Tsamla T."/>
            <person name="Vassiliev H."/>
            <person name="Vo A."/>
            <person name="Wangchuk T."/>
            <person name="Wangdi T."/>
            <person name="Weiand M."/>
            <person name="Wilkinson J."/>
            <person name="Wilson A."/>
            <person name="Yadav S."/>
            <person name="Young G."/>
            <person name="Yu Q."/>
            <person name="Zembek L."/>
            <person name="Zhong D."/>
            <person name="Zimmer A."/>
            <person name="Zwirko Z."/>
            <person name="Jaffe D.B."/>
            <person name="Alvarez P."/>
            <person name="Brockman W."/>
            <person name="Butler J."/>
            <person name="Chin C."/>
            <person name="Gnerre S."/>
            <person name="Grabherr M."/>
            <person name="Kleber M."/>
            <person name="Mauceli E."/>
            <person name="MacCallum I."/>
        </authorList>
    </citation>
    <scope>NUCLEOTIDE SEQUENCE [LARGE SCALE GENOMIC DNA]</scope>
    <source>
        <strain evidence="3">Tucson 14030-0811.24</strain>
    </source>
</reference>
<keyword evidence="3" id="KW-1185">Reference proteome</keyword>
<name>A0A0Q9X0Q9_DROWI</name>
<gene>
    <name evidence="2" type="primary">Dwil\GK10647</name>
    <name evidence="2" type="ORF">Dwil_GK10647</name>
</gene>
<dbReference type="Proteomes" id="UP000007798">
    <property type="component" value="Unassembled WGS sequence"/>
</dbReference>
<feature type="transmembrane region" description="Helical" evidence="1">
    <location>
        <begin position="6"/>
        <end position="26"/>
    </location>
</feature>
<dbReference type="Pfam" id="PF15932">
    <property type="entry name" value="DUF4748"/>
    <property type="match status" value="1"/>
</dbReference>
<sequence>MSLGNAGRIAACWAILTVGGVYAFVLSKRSVETRRYESMQVRERMRKANKGDYDYTTASDRRFE</sequence>
<keyword evidence="1" id="KW-1133">Transmembrane helix</keyword>
<dbReference type="KEGG" id="dwi:6637922"/>
<proteinExistence type="predicted"/>
<dbReference type="InParanoid" id="A0A0Q9X0Q9"/>
<evidence type="ECO:0000256" key="1">
    <source>
        <dbReference type="SAM" id="Phobius"/>
    </source>
</evidence>
<dbReference type="STRING" id="7260.A0A0Q9X0Q9"/>
<evidence type="ECO:0000313" key="2">
    <source>
        <dbReference type="EMBL" id="KRF97485.1"/>
    </source>
</evidence>
<organism evidence="2 3">
    <name type="scientific">Drosophila willistoni</name>
    <name type="common">Fruit fly</name>
    <dbReference type="NCBI Taxonomy" id="7260"/>
    <lineage>
        <taxon>Eukaryota</taxon>
        <taxon>Metazoa</taxon>
        <taxon>Ecdysozoa</taxon>
        <taxon>Arthropoda</taxon>
        <taxon>Hexapoda</taxon>
        <taxon>Insecta</taxon>
        <taxon>Pterygota</taxon>
        <taxon>Neoptera</taxon>
        <taxon>Endopterygota</taxon>
        <taxon>Diptera</taxon>
        <taxon>Brachycera</taxon>
        <taxon>Muscomorpha</taxon>
        <taxon>Ephydroidea</taxon>
        <taxon>Drosophilidae</taxon>
        <taxon>Drosophila</taxon>
        <taxon>Sophophora</taxon>
    </lineage>
</organism>
<dbReference type="OrthoDB" id="274922at2759"/>
<evidence type="ECO:0000313" key="3">
    <source>
        <dbReference type="Proteomes" id="UP000007798"/>
    </source>
</evidence>
<protein>
    <submittedName>
        <fullName evidence="2">Uncharacterized protein</fullName>
    </submittedName>
</protein>
<dbReference type="AlphaFoldDB" id="A0A0Q9X0Q9"/>
<keyword evidence="1" id="KW-0812">Transmembrane</keyword>
<dbReference type="EMBL" id="CH963719">
    <property type="protein sequence ID" value="KRF97485.1"/>
    <property type="molecule type" value="Genomic_DNA"/>
</dbReference>